<dbReference type="SUPFAM" id="SSF56112">
    <property type="entry name" value="Protein kinase-like (PK-like)"/>
    <property type="match status" value="1"/>
</dbReference>
<dbReference type="InterPro" id="IPR032675">
    <property type="entry name" value="LRR_dom_sf"/>
</dbReference>
<dbReference type="SUPFAM" id="SSF52058">
    <property type="entry name" value="L domain-like"/>
    <property type="match status" value="1"/>
</dbReference>
<keyword evidence="8 12" id="KW-0472">Membrane</keyword>
<accession>A0A2N9HNU8</accession>
<dbReference type="Pfam" id="PF07714">
    <property type="entry name" value="PK_Tyr_Ser-Thr"/>
    <property type="match status" value="2"/>
</dbReference>
<reference evidence="14" key="1">
    <citation type="submission" date="2018-02" db="EMBL/GenBank/DDBJ databases">
        <authorList>
            <person name="Cohen D.B."/>
            <person name="Kent A.D."/>
        </authorList>
    </citation>
    <scope>NUCLEOTIDE SEQUENCE</scope>
</reference>
<evidence type="ECO:0000256" key="10">
    <source>
        <dbReference type="ARBA" id="ARBA00023180"/>
    </source>
</evidence>
<evidence type="ECO:0000256" key="1">
    <source>
        <dbReference type="ARBA" id="ARBA00004162"/>
    </source>
</evidence>
<dbReference type="GO" id="GO:0004672">
    <property type="term" value="F:protein kinase activity"/>
    <property type="evidence" value="ECO:0007669"/>
    <property type="project" value="InterPro"/>
</dbReference>
<dbReference type="GO" id="GO:0005524">
    <property type="term" value="F:ATP binding"/>
    <property type="evidence" value="ECO:0007669"/>
    <property type="project" value="UniProtKB-UniRule"/>
</dbReference>
<feature type="domain" description="Protein kinase" evidence="13">
    <location>
        <begin position="426"/>
        <end position="792"/>
    </location>
</feature>
<keyword evidence="11" id="KW-0067">ATP-binding</keyword>
<dbReference type="Gene3D" id="3.30.200.20">
    <property type="entry name" value="Phosphorylase Kinase, domain 1"/>
    <property type="match status" value="1"/>
</dbReference>
<dbReference type="GO" id="GO:0005886">
    <property type="term" value="C:plasma membrane"/>
    <property type="evidence" value="ECO:0007669"/>
    <property type="project" value="UniProtKB-SubCell"/>
</dbReference>
<name>A0A2N9HNU8_FAGSY</name>
<evidence type="ECO:0000256" key="4">
    <source>
        <dbReference type="ARBA" id="ARBA00022692"/>
    </source>
</evidence>
<evidence type="ECO:0000259" key="13">
    <source>
        <dbReference type="PROSITE" id="PS50011"/>
    </source>
</evidence>
<sequence length="799" mass="88005">MKLHYTKLCVIWPTYLHVILLFSISLLHLQTANIAAAPTNETDRLALLKFKDLIGNDPHKILSSWNDSIHFCNWQGVTCSRQHQRVTALDLRKAILCVDPYHHMLATSAFSGFSTSAATSYTAKFHKKQNSKQLNQLSLKLRVMDFGSNKLIGNIPVELGSLRKLEKLYIDGNNLTGGIPPSLGNISSLQVLHLGLNNFVGNIPDEIGQLQRLSIFIVGANNLSALENFINLTKLNMENNMFTGSIPAYFMKFQKLQGLFLGGNKLSGHIPSSIGNLTQLVVLYLSPNNLEGSIPSSFGNCKYLQYLDISTNNLGGVIPISRFPQILALSLAQNSLNGTLPVEVGNLKNIFYLDVSENNLSGEIPRTISDCLTLENLYLQGNSFQGTLPPSWASLRGLQDLDLSQNNLSGSIPKDLQNLSLLYLNLSFNNLEGEVPTKGVFRNASGISVTGNKKLCGGIPELQLQACDIKVMKRGKSHALKLTVIIVCGILCFLLSSLFLVLYWRRKSKKKSSSTLSNTELISKVSYKKLYQVTGGFSPNNLIGSGGFGSVYKGTEIIDQEEMIIAVKVLNLQQKGASKSFIAECNVLRNIRHRNLVKTLTCCASIDYKDQSFIAILKPSNVLLDNDMIAHVSDFGLARLLSSTNDVSQIQTSTVGIKGSIGYAAPEYGMGGEVSKQGDVYSYGILVLEMFTGMALPERLVQIVDPNLSTREVEETTLATEIDNDDNDDHNNIEAEEENNHIENLSRMNANMHNCLLSVFKVGLACSMESPKERINMEDVTRELYKIKNAFLGIGIHGR</sequence>
<dbReference type="Gene3D" id="3.80.10.10">
    <property type="entry name" value="Ribonuclease Inhibitor"/>
    <property type="match status" value="2"/>
</dbReference>
<organism evidence="14">
    <name type="scientific">Fagus sylvatica</name>
    <name type="common">Beechnut</name>
    <dbReference type="NCBI Taxonomy" id="28930"/>
    <lineage>
        <taxon>Eukaryota</taxon>
        <taxon>Viridiplantae</taxon>
        <taxon>Streptophyta</taxon>
        <taxon>Embryophyta</taxon>
        <taxon>Tracheophyta</taxon>
        <taxon>Spermatophyta</taxon>
        <taxon>Magnoliopsida</taxon>
        <taxon>eudicotyledons</taxon>
        <taxon>Gunneridae</taxon>
        <taxon>Pentapetalae</taxon>
        <taxon>rosids</taxon>
        <taxon>fabids</taxon>
        <taxon>Fagales</taxon>
        <taxon>Fagaceae</taxon>
        <taxon>Fagus</taxon>
    </lineage>
</organism>
<keyword evidence="11" id="KW-0547">Nucleotide-binding</keyword>
<evidence type="ECO:0000256" key="11">
    <source>
        <dbReference type="PROSITE-ProRule" id="PRU10141"/>
    </source>
</evidence>
<keyword evidence="10" id="KW-0325">Glycoprotein</keyword>
<dbReference type="InterPro" id="IPR013210">
    <property type="entry name" value="LRR_N_plant-typ"/>
</dbReference>
<keyword evidence="6" id="KW-0677">Repeat</keyword>
<dbReference type="PROSITE" id="PS51450">
    <property type="entry name" value="LRR"/>
    <property type="match status" value="1"/>
</dbReference>
<dbReference type="Pfam" id="PF00560">
    <property type="entry name" value="LRR_1"/>
    <property type="match status" value="3"/>
</dbReference>
<dbReference type="PROSITE" id="PS00107">
    <property type="entry name" value="PROTEIN_KINASE_ATP"/>
    <property type="match status" value="1"/>
</dbReference>
<evidence type="ECO:0000256" key="7">
    <source>
        <dbReference type="ARBA" id="ARBA00022989"/>
    </source>
</evidence>
<dbReference type="InterPro" id="IPR011009">
    <property type="entry name" value="Kinase-like_dom_sf"/>
</dbReference>
<gene>
    <name evidence="14" type="ORF">FSB_LOCUS43729</name>
</gene>
<dbReference type="InterPro" id="IPR001245">
    <property type="entry name" value="Ser-Thr/Tyr_kinase_cat_dom"/>
</dbReference>
<proteinExistence type="predicted"/>
<dbReference type="FunFam" id="3.30.200.20:FF:000432">
    <property type="entry name" value="LRR receptor-like serine/threonine-protein kinase EFR"/>
    <property type="match status" value="1"/>
</dbReference>
<dbReference type="Gene3D" id="1.10.510.10">
    <property type="entry name" value="Transferase(Phosphotransferase) domain 1"/>
    <property type="match status" value="1"/>
</dbReference>
<evidence type="ECO:0000256" key="5">
    <source>
        <dbReference type="ARBA" id="ARBA00022729"/>
    </source>
</evidence>
<dbReference type="EMBL" id="OIVN01004168">
    <property type="protein sequence ID" value="SPD15847.1"/>
    <property type="molecule type" value="Genomic_DNA"/>
</dbReference>
<dbReference type="InterPro" id="IPR001611">
    <property type="entry name" value="Leu-rich_rpt"/>
</dbReference>
<comment type="subcellular location">
    <subcellularLocation>
        <location evidence="1">Cell membrane</location>
        <topology evidence="1">Single-pass membrane protein</topology>
    </subcellularLocation>
    <subcellularLocation>
        <location evidence="2">Membrane</location>
        <topology evidence="2">Single-pass type I membrane protein</topology>
    </subcellularLocation>
</comment>
<evidence type="ECO:0000256" key="9">
    <source>
        <dbReference type="ARBA" id="ARBA00023170"/>
    </source>
</evidence>
<dbReference type="Pfam" id="PF13855">
    <property type="entry name" value="LRR_8"/>
    <property type="match status" value="2"/>
</dbReference>
<dbReference type="AlphaFoldDB" id="A0A2N9HNU8"/>
<dbReference type="InterPro" id="IPR000719">
    <property type="entry name" value="Prot_kinase_dom"/>
</dbReference>
<dbReference type="PROSITE" id="PS50011">
    <property type="entry name" value="PROTEIN_KINASE_DOM"/>
    <property type="match status" value="1"/>
</dbReference>
<feature type="transmembrane region" description="Helical" evidence="12">
    <location>
        <begin position="482"/>
        <end position="504"/>
    </location>
</feature>
<dbReference type="PANTHER" id="PTHR27000:SF777">
    <property type="entry name" value="PROTEIN KINASE DOMAIN-CONTAINING PROTEIN"/>
    <property type="match status" value="1"/>
</dbReference>
<evidence type="ECO:0000256" key="8">
    <source>
        <dbReference type="ARBA" id="ARBA00023136"/>
    </source>
</evidence>
<evidence type="ECO:0000256" key="2">
    <source>
        <dbReference type="ARBA" id="ARBA00004479"/>
    </source>
</evidence>
<dbReference type="FunFam" id="3.80.10.10:FF:000095">
    <property type="entry name" value="LRR receptor-like serine/threonine-protein kinase GSO1"/>
    <property type="match status" value="1"/>
</dbReference>
<dbReference type="Pfam" id="PF08263">
    <property type="entry name" value="LRRNT_2"/>
    <property type="match status" value="1"/>
</dbReference>
<feature type="binding site" evidence="11">
    <location>
        <position position="568"/>
    </location>
    <ligand>
        <name>ATP</name>
        <dbReference type="ChEBI" id="CHEBI:30616"/>
    </ligand>
</feature>
<evidence type="ECO:0000256" key="12">
    <source>
        <dbReference type="SAM" id="Phobius"/>
    </source>
</evidence>
<keyword evidence="9" id="KW-0675">Receptor</keyword>
<protein>
    <recommendedName>
        <fullName evidence="13">Protein kinase domain-containing protein</fullName>
    </recommendedName>
</protein>
<dbReference type="PANTHER" id="PTHR27000">
    <property type="entry name" value="LEUCINE-RICH REPEAT RECEPTOR-LIKE PROTEIN KINASE FAMILY PROTEIN-RELATED"/>
    <property type="match status" value="1"/>
</dbReference>
<dbReference type="InterPro" id="IPR017441">
    <property type="entry name" value="Protein_kinase_ATP_BS"/>
</dbReference>
<evidence type="ECO:0000256" key="6">
    <source>
        <dbReference type="ARBA" id="ARBA00022737"/>
    </source>
</evidence>
<evidence type="ECO:0000313" key="14">
    <source>
        <dbReference type="EMBL" id="SPD15847.1"/>
    </source>
</evidence>
<keyword evidence="4 12" id="KW-0812">Transmembrane</keyword>
<keyword evidence="5" id="KW-0732">Signal</keyword>
<keyword evidence="7 12" id="KW-1133">Transmembrane helix</keyword>
<keyword evidence="3" id="KW-0433">Leucine-rich repeat</keyword>
<evidence type="ECO:0000256" key="3">
    <source>
        <dbReference type="ARBA" id="ARBA00022614"/>
    </source>
</evidence>
<dbReference type="FunFam" id="3.80.10.10:FF:000383">
    <property type="entry name" value="Leucine-rich repeat receptor protein kinase EMS1"/>
    <property type="match status" value="1"/>
</dbReference>